<keyword evidence="7" id="KW-1185">Reference proteome</keyword>
<gene>
    <name evidence="6" type="ORF">HNR15_003596</name>
</gene>
<name>A0A853DIG4_9MICO</name>
<dbReference type="PROSITE" id="PS51900">
    <property type="entry name" value="CB"/>
    <property type="match status" value="1"/>
</dbReference>
<accession>A0A853DIG4</accession>
<dbReference type="SUPFAM" id="SSF56349">
    <property type="entry name" value="DNA breaking-rejoining enzymes"/>
    <property type="match status" value="1"/>
</dbReference>
<dbReference type="PANTHER" id="PTHR30349:SF81">
    <property type="entry name" value="TYROSINE RECOMBINASE XERC"/>
    <property type="match status" value="1"/>
</dbReference>
<reference evidence="6 7" key="1">
    <citation type="submission" date="2020-07" db="EMBL/GenBank/DDBJ databases">
        <title>Sequencing the genomes of 1000 actinobacteria strains.</title>
        <authorList>
            <person name="Klenk H.-P."/>
        </authorList>
    </citation>
    <scope>NUCLEOTIDE SEQUENCE [LARGE SCALE GENOMIC DNA]</scope>
    <source>
        <strain evidence="6 7">DSM 29531</strain>
    </source>
</reference>
<dbReference type="RefSeq" id="WP_179483970.1">
    <property type="nucleotide sequence ID" value="NZ_JACCFW010000004.1"/>
</dbReference>
<dbReference type="AlphaFoldDB" id="A0A853DIG4"/>
<comment type="caution">
    <text evidence="6">The sequence shown here is derived from an EMBL/GenBank/DDBJ whole genome shotgun (WGS) entry which is preliminary data.</text>
</comment>
<dbReference type="PANTHER" id="PTHR30349">
    <property type="entry name" value="PHAGE INTEGRASE-RELATED"/>
    <property type="match status" value="1"/>
</dbReference>
<dbReference type="InterPro" id="IPR011010">
    <property type="entry name" value="DNA_brk_join_enz"/>
</dbReference>
<dbReference type="InterPro" id="IPR050090">
    <property type="entry name" value="Tyrosine_recombinase_XerCD"/>
</dbReference>
<evidence type="ECO:0000256" key="1">
    <source>
        <dbReference type="ARBA" id="ARBA00023125"/>
    </source>
</evidence>
<dbReference type="Gene3D" id="1.10.443.10">
    <property type="entry name" value="Intergrase catalytic core"/>
    <property type="match status" value="1"/>
</dbReference>
<keyword evidence="2" id="KW-0233">DNA recombination</keyword>
<keyword evidence="1 3" id="KW-0238">DNA-binding</keyword>
<evidence type="ECO:0000259" key="4">
    <source>
        <dbReference type="PROSITE" id="PS51898"/>
    </source>
</evidence>
<evidence type="ECO:0000256" key="2">
    <source>
        <dbReference type="ARBA" id="ARBA00023172"/>
    </source>
</evidence>
<evidence type="ECO:0000259" key="5">
    <source>
        <dbReference type="PROSITE" id="PS51900"/>
    </source>
</evidence>
<proteinExistence type="predicted"/>
<feature type="domain" description="Core-binding (CB)" evidence="5">
    <location>
        <begin position="13"/>
        <end position="91"/>
    </location>
</feature>
<dbReference type="PROSITE" id="PS51898">
    <property type="entry name" value="TYR_RECOMBINASE"/>
    <property type="match status" value="1"/>
</dbReference>
<evidence type="ECO:0000313" key="6">
    <source>
        <dbReference type="EMBL" id="NYJ76578.1"/>
    </source>
</evidence>
<evidence type="ECO:0000313" key="7">
    <source>
        <dbReference type="Proteomes" id="UP000571817"/>
    </source>
</evidence>
<dbReference type="CDD" id="cd00397">
    <property type="entry name" value="DNA_BRE_C"/>
    <property type="match status" value="1"/>
</dbReference>
<dbReference type="GO" id="GO:0015074">
    <property type="term" value="P:DNA integration"/>
    <property type="evidence" value="ECO:0007669"/>
    <property type="project" value="InterPro"/>
</dbReference>
<dbReference type="EMBL" id="JACCFW010000004">
    <property type="protein sequence ID" value="NYJ76578.1"/>
    <property type="molecule type" value="Genomic_DNA"/>
</dbReference>
<dbReference type="GO" id="GO:0006310">
    <property type="term" value="P:DNA recombination"/>
    <property type="evidence" value="ECO:0007669"/>
    <property type="project" value="UniProtKB-KW"/>
</dbReference>
<organism evidence="6 7">
    <name type="scientific">Allobranchiibius huperziae</name>
    <dbReference type="NCBI Taxonomy" id="1874116"/>
    <lineage>
        <taxon>Bacteria</taxon>
        <taxon>Bacillati</taxon>
        <taxon>Actinomycetota</taxon>
        <taxon>Actinomycetes</taxon>
        <taxon>Micrococcales</taxon>
        <taxon>Dermacoccaceae</taxon>
        <taxon>Allobranchiibius</taxon>
    </lineage>
</organism>
<dbReference type="Pfam" id="PF00589">
    <property type="entry name" value="Phage_integrase"/>
    <property type="match status" value="1"/>
</dbReference>
<dbReference type="Proteomes" id="UP000571817">
    <property type="component" value="Unassembled WGS sequence"/>
</dbReference>
<dbReference type="InterPro" id="IPR002104">
    <property type="entry name" value="Integrase_catalytic"/>
</dbReference>
<dbReference type="InterPro" id="IPR013762">
    <property type="entry name" value="Integrase-like_cat_sf"/>
</dbReference>
<sequence length="312" mass="33976">MSRPHPDTAPGGISWAAAVTAFLERPTAATTRRTYATALRQIGAQLPEGTPLAALSAYDYEAALLTAYDDAAPATFNLATNALRGLLAYAADREWCTDAAAYRFGRLVHVRRVPQQHDRALSRETIERLCTDPRHALRERALWRMLYETAARAEEVLRLDVGDLDLINRTARTIRKGGDRDTLHYASGTARLLPRVLAGRDRGPVFLSSRPPRTDALPALSDLDPATGHARLSYRQAAALFTDATHGATLHQLRHSALTHLAETGASSALLMAKSRHAALSSLQRYVAPSQTAVAQLTAGLDPHGRRRKVDG</sequence>
<dbReference type="InterPro" id="IPR044068">
    <property type="entry name" value="CB"/>
</dbReference>
<evidence type="ECO:0000256" key="3">
    <source>
        <dbReference type="PROSITE-ProRule" id="PRU01248"/>
    </source>
</evidence>
<feature type="domain" description="Tyr recombinase" evidence="4">
    <location>
        <begin position="116"/>
        <end position="302"/>
    </location>
</feature>
<dbReference type="GO" id="GO:0003677">
    <property type="term" value="F:DNA binding"/>
    <property type="evidence" value="ECO:0007669"/>
    <property type="project" value="UniProtKB-UniRule"/>
</dbReference>
<protein>
    <submittedName>
        <fullName evidence="6">Integrase</fullName>
    </submittedName>
</protein>